<feature type="compositionally biased region" description="Low complexity" evidence="7">
    <location>
        <begin position="249"/>
        <end position="263"/>
    </location>
</feature>
<proteinExistence type="predicted"/>
<dbReference type="PROSITE" id="PS50004">
    <property type="entry name" value="C2"/>
    <property type="match status" value="1"/>
</dbReference>
<keyword evidence="4" id="KW-0967">Endosome</keyword>
<accession>A0AAD8ZUB2</accession>
<dbReference type="InterPro" id="IPR037245">
    <property type="entry name" value="FIP-RBD_C_sf"/>
</dbReference>
<evidence type="ECO:0000313" key="11">
    <source>
        <dbReference type="Proteomes" id="UP001239994"/>
    </source>
</evidence>
<dbReference type="InterPro" id="IPR019018">
    <property type="entry name" value="Rab-bd_FIP-RBD"/>
</dbReference>
<keyword evidence="6" id="KW-0175">Coiled coil</keyword>
<feature type="region of interest" description="Disordered" evidence="7">
    <location>
        <begin position="446"/>
        <end position="542"/>
    </location>
</feature>
<dbReference type="InterPro" id="IPR035892">
    <property type="entry name" value="C2_domain_sf"/>
</dbReference>
<feature type="region of interest" description="Disordered" evidence="7">
    <location>
        <begin position="708"/>
        <end position="732"/>
    </location>
</feature>
<feature type="region of interest" description="Disordered" evidence="7">
    <location>
        <begin position="374"/>
        <end position="406"/>
    </location>
</feature>
<evidence type="ECO:0000256" key="3">
    <source>
        <dbReference type="ARBA" id="ARBA00022553"/>
    </source>
</evidence>
<keyword evidence="2" id="KW-0813">Transport</keyword>
<feature type="compositionally biased region" description="Basic and acidic residues" evidence="7">
    <location>
        <begin position="723"/>
        <end position="732"/>
    </location>
</feature>
<dbReference type="PROSITE" id="PS51511">
    <property type="entry name" value="FIP_RBD"/>
    <property type="match status" value="1"/>
</dbReference>
<feature type="coiled-coil region" evidence="6">
    <location>
        <begin position="1385"/>
        <end position="1431"/>
    </location>
</feature>
<protein>
    <recommendedName>
        <fullName evidence="12">C2 domain-containing protein</fullName>
    </recommendedName>
</protein>
<keyword evidence="3" id="KW-0597">Phosphoprotein</keyword>
<feature type="region of interest" description="Disordered" evidence="7">
    <location>
        <begin position="1172"/>
        <end position="1217"/>
    </location>
</feature>
<evidence type="ECO:0000256" key="4">
    <source>
        <dbReference type="ARBA" id="ARBA00022753"/>
    </source>
</evidence>
<feature type="compositionally biased region" description="Basic and acidic residues" evidence="7">
    <location>
        <begin position="379"/>
        <end position="406"/>
    </location>
</feature>
<feature type="domain" description="FIP-RBD" evidence="9">
    <location>
        <begin position="1381"/>
        <end position="1443"/>
    </location>
</feature>
<feature type="region of interest" description="Disordered" evidence="7">
    <location>
        <begin position="1239"/>
        <end position="1276"/>
    </location>
</feature>
<dbReference type="SMART" id="SM00239">
    <property type="entry name" value="C2"/>
    <property type="match status" value="1"/>
</dbReference>
<dbReference type="GO" id="GO:0030141">
    <property type="term" value="C:secretory granule"/>
    <property type="evidence" value="ECO:0007669"/>
    <property type="project" value="TreeGrafter"/>
</dbReference>
<evidence type="ECO:0008006" key="12">
    <source>
        <dbReference type="Google" id="ProtNLM"/>
    </source>
</evidence>
<feature type="domain" description="C2" evidence="8">
    <location>
        <begin position="1"/>
        <end position="128"/>
    </location>
</feature>
<dbReference type="GO" id="GO:0045335">
    <property type="term" value="C:phagocytic vesicle"/>
    <property type="evidence" value="ECO:0007669"/>
    <property type="project" value="TreeGrafter"/>
</dbReference>
<evidence type="ECO:0000313" key="10">
    <source>
        <dbReference type="EMBL" id="KAK1804413.1"/>
    </source>
</evidence>
<feature type="compositionally biased region" description="Low complexity" evidence="7">
    <location>
        <begin position="520"/>
        <end position="535"/>
    </location>
</feature>
<dbReference type="GO" id="GO:0005739">
    <property type="term" value="C:mitochondrion"/>
    <property type="evidence" value="ECO:0007669"/>
    <property type="project" value="TreeGrafter"/>
</dbReference>
<feature type="compositionally biased region" description="Pro residues" evidence="7">
    <location>
        <begin position="502"/>
        <end position="511"/>
    </location>
</feature>
<dbReference type="GO" id="GO:0015031">
    <property type="term" value="P:protein transport"/>
    <property type="evidence" value="ECO:0007669"/>
    <property type="project" value="UniProtKB-KW"/>
</dbReference>
<dbReference type="Pfam" id="PF09457">
    <property type="entry name" value="RBD-FIP"/>
    <property type="match status" value="1"/>
</dbReference>
<dbReference type="SUPFAM" id="SSF49562">
    <property type="entry name" value="C2 domain (Calcium/lipid-binding domain, CaLB)"/>
    <property type="match status" value="1"/>
</dbReference>
<evidence type="ECO:0000256" key="7">
    <source>
        <dbReference type="SAM" id="MobiDB-lite"/>
    </source>
</evidence>
<dbReference type="GO" id="GO:0045055">
    <property type="term" value="P:regulated exocytosis"/>
    <property type="evidence" value="ECO:0007669"/>
    <property type="project" value="TreeGrafter"/>
</dbReference>
<dbReference type="InterPro" id="IPR000008">
    <property type="entry name" value="C2_dom"/>
</dbReference>
<dbReference type="Gene3D" id="1.20.5.2440">
    <property type="match status" value="1"/>
</dbReference>
<feature type="region of interest" description="Disordered" evidence="7">
    <location>
        <begin position="205"/>
        <end position="229"/>
    </location>
</feature>
<keyword evidence="5" id="KW-0653">Protein transport</keyword>
<keyword evidence="11" id="KW-1185">Reference proteome</keyword>
<dbReference type="InterPro" id="IPR037789">
    <property type="entry name" value="FIP_classI"/>
</dbReference>
<feature type="region of interest" description="Disordered" evidence="7">
    <location>
        <begin position="244"/>
        <end position="266"/>
    </location>
</feature>
<dbReference type="PANTHER" id="PTHR15746">
    <property type="entry name" value="RAB11-RELATED"/>
    <property type="match status" value="1"/>
</dbReference>
<evidence type="ECO:0000259" key="9">
    <source>
        <dbReference type="PROSITE" id="PS51511"/>
    </source>
</evidence>
<dbReference type="EMBL" id="JAROKS010000004">
    <property type="protein sequence ID" value="KAK1804413.1"/>
    <property type="molecule type" value="Genomic_DNA"/>
</dbReference>
<evidence type="ECO:0000256" key="2">
    <source>
        <dbReference type="ARBA" id="ARBA00022448"/>
    </source>
</evidence>
<dbReference type="PANTHER" id="PTHR15746:SF24">
    <property type="entry name" value="RAB11 FAMILY-INTERACTING PROTEIN 5"/>
    <property type="match status" value="1"/>
</dbReference>
<dbReference type="GO" id="GO:0031267">
    <property type="term" value="F:small GTPase binding"/>
    <property type="evidence" value="ECO:0007669"/>
    <property type="project" value="InterPro"/>
</dbReference>
<evidence type="ECO:0000256" key="5">
    <source>
        <dbReference type="ARBA" id="ARBA00022927"/>
    </source>
</evidence>
<feature type="compositionally biased region" description="Polar residues" evidence="7">
    <location>
        <begin position="1193"/>
        <end position="1210"/>
    </location>
</feature>
<dbReference type="GO" id="GO:0005769">
    <property type="term" value="C:early endosome"/>
    <property type="evidence" value="ECO:0007669"/>
    <property type="project" value="TreeGrafter"/>
</dbReference>
<dbReference type="Gene3D" id="2.60.40.150">
    <property type="entry name" value="C2 domain"/>
    <property type="match status" value="1"/>
</dbReference>
<evidence type="ECO:0000259" key="8">
    <source>
        <dbReference type="PROSITE" id="PS50004"/>
    </source>
</evidence>
<dbReference type="GO" id="GO:0055037">
    <property type="term" value="C:recycling endosome"/>
    <property type="evidence" value="ECO:0007669"/>
    <property type="project" value="UniProtKB-SubCell"/>
</dbReference>
<comment type="subcellular location">
    <subcellularLocation>
        <location evidence="1">Recycling endosome</location>
    </subcellularLocation>
</comment>
<sequence length="1447" mass="156631">MPLISLDDDDQRWVPTHVNAIVLRARGLRTKSKQGSRYVYTIVQVGKEKYTTGLVEKASEPEWNEECSFELLPGLLEAGPGACPPGNSNLVFTVMHRVLIGLDVFLGQAVVPLDKVFQDRMCPRSEWLKLHSKAGRKEKERGELQVTIRFTRNNMTASMYDLSVQEKPRSAFGRLKERVTGKKRVADVESSSAILPGRYAALSSSASQTFAEDGQGEMPGEEESGDERKSKMKDFFLKGKLKKSSDTHSCSSLASESSATSSAGDPFVPIELSSTPIYSSRVMEPFRTNSEGGGKVPEVMTHKRAYSDEASKIATASRSCPAVENLKGQGMPLSKSTLCINGSHIYTSEPVSPKSGLPVKRTLLEKCSPLSRSLQNLTRRGDDSQKADRRCGSIDGSRKEAEREAEGPAALGAVGLEGKPMQATAPMAAASGGMEGKKLKRTLFSSGRSDSLPAKHEQGQASGPQEGRLRGWFGSSDTQVKSRLGVSSKVDRSPDTSSSLPPCLPNLPPSSLPVDSATGHVSPSSLSSHIHSFTHPSPPSPSISLSNPFLTRLQRNPFFEELIAEEALKSPPACYTSSPFSPTHLAFPPRPGLPSPARGDMQNQMASIKRERPQSVARQRSLPALMAATPEIVNSNNINACRSSFGNVGEWDDFEAFATSRLKSPTGTPTQQPPPLLVPSGPNPHPVVNHILKPKNGIGIEEVSEGTPRYLGMPPLPPRKHTRTEVPVRERSSDSWLNRAQELAIQKEACLLYQTDLASLQQLRETGSQVSPVDKDSSHCADQELNINVHALSHTAQRPRDENRNILEGRGERVLANGGFGPSLAGSNGGKPVENGPTFGFAQNIAPQNEYEGIQENTESDHTVPNMPMCQSDDTTVSESLCSFFVMQSKPESPCELNSTPKLTCSPQNENITNSGDIIALSARDSNNNTNDPSQFAFIDSDSSRSDLKQSSFGMMGKNSKKASTQCHNASALESLGNVLLLCRSFQGNPEDLQNKMNTEPVRCSPNKPPGQSPVCKDISQQVPITAVTPTNDHLKSFFFEEPCDSLKGPGSSRTKPKESISDLKDISSVFACQRPPSDCNVTNVSGYYKESSVTSQTASRISRDDGSTTAQLKPEATEDNPGFDAVCAGGGCLTELKTKVGELEAEEKTDKGPLLENCEMGMSFKDLHARVAPQSPRSPFNPEVRSARIRTRSTSNSPKADPGTVSSAPVSDIDSSRPHSLLDLPWHGSVSPSSCLPAGMASHQFPDPAPAPAPDPIPTSLICPQTATPGTGSTLPGVPFTASAAQPQVTARHTLCPEEAQPTSGLPPLEESSPHPVKPLITVVQGEKRSEGRSVLEKLRSSIHPGRSAQQAAAEPEKTQVWMSEARAHYQTLTNMELIALLLQQELEAEHQRAESELQATLLERREAELRKLKVQVRDLEDYIDKLLVRIMEQTPTLLQVRARPK</sequence>
<dbReference type="FunFam" id="2.60.40.150:FF:000070">
    <property type="entry name" value="rab11 family-interacting protein 2 isoform X1"/>
    <property type="match status" value="1"/>
</dbReference>
<feature type="region of interest" description="Disordered" evidence="7">
    <location>
        <begin position="1093"/>
        <end position="1118"/>
    </location>
</feature>
<dbReference type="Pfam" id="PF00168">
    <property type="entry name" value="C2"/>
    <property type="match status" value="1"/>
</dbReference>
<feature type="compositionally biased region" description="Polar residues" evidence="7">
    <location>
        <begin position="1263"/>
        <end position="1275"/>
    </location>
</feature>
<gene>
    <name evidence="10" type="ORF">P4O66_020432</name>
</gene>
<evidence type="ECO:0000256" key="1">
    <source>
        <dbReference type="ARBA" id="ARBA00004172"/>
    </source>
</evidence>
<comment type="caution">
    <text evidence="10">The sequence shown here is derived from an EMBL/GenBank/DDBJ whole genome shotgun (WGS) entry which is preliminary data.</text>
</comment>
<reference evidence="10" key="1">
    <citation type="submission" date="2023-03" db="EMBL/GenBank/DDBJ databases">
        <title>Electrophorus voltai genome.</title>
        <authorList>
            <person name="Bian C."/>
        </authorList>
    </citation>
    <scope>NUCLEOTIDE SEQUENCE</scope>
    <source>
        <strain evidence="10">CB-2022</strain>
        <tissue evidence="10">Muscle</tissue>
    </source>
</reference>
<feature type="compositionally biased region" description="Pro residues" evidence="7">
    <location>
        <begin position="1248"/>
        <end position="1258"/>
    </location>
</feature>
<organism evidence="10 11">
    <name type="scientific">Electrophorus voltai</name>
    <dbReference type="NCBI Taxonomy" id="2609070"/>
    <lineage>
        <taxon>Eukaryota</taxon>
        <taxon>Metazoa</taxon>
        <taxon>Chordata</taxon>
        <taxon>Craniata</taxon>
        <taxon>Vertebrata</taxon>
        <taxon>Euteleostomi</taxon>
        <taxon>Actinopterygii</taxon>
        <taxon>Neopterygii</taxon>
        <taxon>Teleostei</taxon>
        <taxon>Ostariophysi</taxon>
        <taxon>Gymnotiformes</taxon>
        <taxon>Gymnotoidei</taxon>
        <taxon>Gymnotidae</taxon>
        <taxon>Electrophorus</taxon>
    </lineage>
</organism>
<dbReference type="SUPFAM" id="SSF144270">
    <property type="entry name" value="Eferin C-derminal domain-like"/>
    <property type="match status" value="1"/>
</dbReference>
<dbReference type="Proteomes" id="UP001239994">
    <property type="component" value="Unassembled WGS sequence"/>
</dbReference>
<evidence type="ECO:0000256" key="6">
    <source>
        <dbReference type="SAM" id="Coils"/>
    </source>
</evidence>
<name>A0AAD8ZUB2_9TELE</name>